<reference evidence="1 2" key="1">
    <citation type="journal article" name="Sci. Rep.">
        <title>Telomere-to-telomere assembled and centromere annotated genomes of the two main subspecies of the button mushroom Agaricus bisporus reveal especially polymorphic chromosome ends.</title>
        <authorList>
            <person name="Sonnenberg A.S.M."/>
            <person name="Sedaghat-Telgerd N."/>
            <person name="Lavrijssen B."/>
            <person name="Ohm R.A."/>
            <person name="Hendrickx P.M."/>
            <person name="Scholtmeijer K."/>
            <person name="Baars J.J.P."/>
            <person name="van Peer A."/>
        </authorList>
    </citation>
    <scope>NUCLEOTIDE SEQUENCE [LARGE SCALE GENOMIC DNA]</scope>
    <source>
        <strain evidence="1 2">H119_p4</strain>
    </source>
</reference>
<evidence type="ECO:0000313" key="1">
    <source>
        <dbReference type="EMBL" id="KAF7778965.1"/>
    </source>
</evidence>
<proteinExistence type="predicted"/>
<protein>
    <submittedName>
        <fullName evidence="1">Uncharacterized protein</fullName>
    </submittedName>
</protein>
<name>A0A8H7F781_AGABI</name>
<dbReference type="Proteomes" id="UP000629468">
    <property type="component" value="Unassembled WGS sequence"/>
</dbReference>
<dbReference type="AlphaFoldDB" id="A0A8H7F781"/>
<dbReference type="EMBL" id="JABXXO010000004">
    <property type="protein sequence ID" value="KAF7778965.1"/>
    <property type="molecule type" value="Genomic_DNA"/>
</dbReference>
<accession>A0A8H7F781</accession>
<evidence type="ECO:0000313" key="2">
    <source>
        <dbReference type="Proteomes" id="UP000629468"/>
    </source>
</evidence>
<organism evidence="1 2">
    <name type="scientific">Agaricus bisporus var. burnettii</name>
    <dbReference type="NCBI Taxonomy" id="192524"/>
    <lineage>
        <taxon>Eukaryota</taxon>
        <taxon>Fungi</taxon>
        <taxon>Dikarya</taxon>
        <taxon>Basidiomycota</taxon>
        <taxon>Agaricomycotina</taxon>
        <taxon>Agaricomycetes</taxon>
        <taxon>Agaricomycetidae</taxon>
        <taxon>Agaricales</taxon>
        <taxon>Agaricineae</taxon>
        <taxon>Agaricaceae</taxon>
        <taxon>Agaricus</taxon>
    </lineage>
</organism>
<comment type="caution">
    <text evidence="1">The sequence shown here is derived from an EMBL/GenBank/DDBJ whole genome shotgun (WGS) entry which is preliminary data.</text>
</comment>
<sequence length="126" mass="14388">MSTFTLATFSNSLQRQSSSSPPRAHKRLQHLRTPLNSGGLRDLQDQGNSLGLRFVVRIPYLTRIPKVYALVMRILDVGERGLTWNMFSWSMSTVPSEPIPLIDQVEKVESAMISISFRWWENLPEA</sequence>
<gene>
    <name evidence="1" type="ORF">Agabi119p4_3310</name>
</gene>